<dbReference type="Proteomes" id="UP001187415">
    <property type="component" value="Unassembled WGS sequence"/>
</dbReference>
<organism evidence="3 4">
    <name type="scientific">Channa striata</name>
    <name type="common">Snakehead murrel</name>
    <name type="synonym">Ophicephalus striatus</name>
    <dbReference type="NCBI Taxonomy" id="64152"/>
    <lineage>
        <taxon>Eukaryota</taxon>
        <taxon>Metazoa</taxon>
        <taxon>Chordata</taxon>
        <taxon>Craniata</taxon>
        <taxon>Vertebrata</taxon>
        <taxon>Euteleostomi</taxon>
        <taxon>Actinopterygii</taxon>
        <taxon>Neopterygii</taxon>
        <taxon>Teleostei</taxon>
        <taxon>Neoteleostei</taxon>
        <taxon>Acanthomorphata</taxon>
        <taxon>Anabantaria</taxon>
        <taxon>Anabantiformes</taxon>
        <taxon>Channoidei</taxon>
        <taxon>Channidae</taxon>
        <taxon>Channa</taxon>
    </lineage>
</organism>
<protein>
    <submittedName>
        <fullName evidence="3">Uncharacterized protein</fullName>
    </submittedName>
</protein>
<sequence length="376" mass="43979">MAESQQQTVADAALRGDVPDYVAQPQEKMLHMENVILLVNKNNALMQREIEILQQENQQLKTENAKILERTRDAQDAPKGFPHCNGSGASLEEELHYVKNAAILAYQQNVHLRSQLHSLLEHNQYLQAEMAKAGNELQHYDELVNKNTMFYDQIEHLQSENAKILQENHQLKAEVTTFSLQNKFLKDQNIKINQKANAERNNICRLEGLLKVKKNLQLNNDVLAFESDSQKLSEITQQLQAKDAENSVTEDWQTKYNCLQVQLTKELSEKNRSWEARFKQVEEEKINLQREKNKLLEENAQLKQEKTKQDKNKLEKEKTELLQDKTKVVEEMAELKERFLHLQTKKKMKKKQGFWSRLHTKARRDRDNKEKEVGAV</sequence>
<dbReference type="EMBL" id="JAUPFM010000003">
    <property type="protein sequence ID" value="KAK2856726.1"/>
    <property type="molecule type" value="Genomic_DNA"/>
</dbReference>
<proteinExistence type="predicted"/>
<keyword evidence="1" id="KW-0175">Coiled coil</keyword>
<feature type="compositionally biased region" description="Basic and acidic residues" evidence="2">
    <location>
        <begin position="364"/>
        <end position="376"/>
    </location>
</feature>
<evidence type="ECO:0000313" key="4">
    <source>
        <dbReference type="Proteomes" id="UP001187415"/>
    </source>
</evidence>
<evidence type="ECO:0000256" key="1">
    <source>
        <dbReference type="SAM" id="Coils"/>
    </source>
</evidence>
<feature type="compositionally biased region" description="Basic residues" evidence="2">
    <location>
        <begin position="351"/>
        <end position="363"/>
    </location>
</feature>
<evidence type="ECO:0000313" key="3">
    <source>
        <dbReference type="EMBL" id="KAK2856726.1"/>
    </source>
</evidence>
<evidence type="ECO:0000256" key="2">
    <source>
        <dbReference type="SAM" id="MobiDB-lite"/>
    </source>
</evidence>
<gene>
    <name evidence="3" type="ORF">Q5P01_005461</name>
</gene>
<dbReference type="Gene3D" id="1.20.5.340">
    <property type="match status" value="1"/>
</dbReference>
<comment type="caution">
    <text evidence="3">The sequence shown here is derived from an EMBL/GenBank/DDBJ whole genome shotgun (WGS) entry which is preliminary data.</text>
</comment>
<accession>A0AA88NJ80</accession>
<keyword evidence="4" id="KW-1185">Reference proteome</keyword>
<feature type="region of interest" description="Disordered" evidence="2">
    <location>
        <begin position="351"/>
        <end position="376"/>
    </location>
</feature>
<feature type="coiled-coil region" evidence="1">
    <location>
        <begin position="36"/>
        <end position="77"/>
    </location>
</feature>
<dbReference type="AlphaFoldDB" id="A0AA88NJ80"/>
<feature type="coiled-coil region" evidence="1">
    <location>
        <begin position="264"/>
        <end position="338"/>
    </location>
</feature>
<reference evidence="3" key="1">
    <citation type="submission" date="2023-07" db="EMBL/GenBank/DDBJ databases">
        <title>Chromosome-level Genome Assembly of Striped Snakehead (Channa striata).</title>
        <authorList>
            <person name="Liu H."/>
        </authorList>
    </citation>
    <scope>NUCLEOTIDE SEQUENCE</scope>
    <source>
        <strain evidence="3">Gz</strain>
        <tissue evidence="3">Muscle</tissue>
    </source>
</reference>
<name>A0AA88NJ80_CHASR</name>